<dbReference type="Proteomes" id="UP000321580">
    <property type="component" value="Unassembled WGS sequence"/>
</dbReference>
<accession>A0A5C6RGZ5</accession>
<evidence type="ECO:0000313" key="9">
    <source>
        <dbReference type="Proteomes" id="UP000321580"/>
    </source>
</evidence>
<dbReference type="InterPro" id="IPR051460">
    <property type="entry name" value="HdrC_iron-sulfur_subunit"/>
</dbReference>
<evidence type="ECO:0000313" key="8">
    <source>
        <dbReference type="EMBL" id="TXB60583.1"/>
    </source>
</evidence>
<evidence type="ECO:0000256" key="4">
    <source>
        <dbReference type="ARBA" id="ARBA00023004"/>
    </source>
</evidence>
<evidence type="ECO:0000256" key="6">
    <source>
        <dbReference type="SAM" id="Phobius"/>
    </source>
</evidence>
<dbReference type="InterPro" id="IPR036197">
    <property type="entry name" value="NarG-like_sf"/>
</dbReference>
<feature type="transmembrane region" description="Helical" evidence="6">
    <location>
        <begin position="65"/>
        <end position="87"/>
    </location>
</feature>
<dbReference type="PANTHER" id="PTHR43255:SF1">
    <property type="entry name" value="IRON-SULFUR-BINDING OXIDOREDUCTASE FADF-RELATED"/>
    <property type="match status" value="1"/>
</dbReference>
<dbReference type="GO" id="GO:0005886">
    <property type="term" value="C:plasma membrane"/>
    <property type="evidence" value="ECO:0007669"/>
    <property type="project" value="TreeGrafter"/>
</dbReference>
<feature type="domain" description="4Fe-4S ferredoxin-type" evidence="7">
    <location>
        <begin position="374"/>
        <end position="404"/>
    </location>
</feature>
<evidence type="ECO:0000256" key="5">
    <source>
        <dbReference type="ARBA" id="ARBA00023014"/>
    </source>
</evidence>
<evidence type="ECO:0000259" key="7">
    <source>
        <dbReference type="PROSITE" id="PS51379"/>
    </source>
</evidence>
<evidence type="ECO:0000256" key="2">
    <source>
        <dbReference type="ARBA" id="ARBA00022723"/>
    </source>
</evidence>
<name>A0A5C6RGZ5_9BACT</name>
<dbReference type="RefSeq" id="WP_147169472.1">
    <property type="nucleotide sequence ID" value="NZ_VOOR01000075.1"/>
</dbReference>
<gene>
    <name evidence="8" type="ORF">FRY97_20385</name>
</gene>
<dbReference type="EMBL" id="VOOR01000075">
    <property type="protein sequence ID" value="TXB60583.1"/>
    <property type="molecule type" value="Genomic_DNA"/>
</dbReference>
<keyword evidence="3" id="KW-0560">Oxidoreductase</keyword>
<dbReference type="SUPFAM" id="SSF46548">
    <property type="entry name" value="alpha-helical ferredoxin"/>
    <property type="match status" value="1"/>
</dbReference>
<evidence type="ECO:0000256" key="1">
    <source>
        <dbReference type="ARBA" id="ARBA00022485"/>
    </source>
</evidence>
<dbReference type="PROSITE" id="PS51379">
    <property type="entry name" value="4FE4S_FER_2"/>
    <property type="match status" value="2"/>
</dbReference>
<reference evidence="8 9" key="1">
    <citation type="submission" date="2019-08" db="EMBL/GenBank/DDBJ databases">
        <title>Genome of Phaeodactylibacter luteus.</title>
        <authorList>
            <person name="Bowman J.P."/>
        </authorList>
    </citation>
    <scope>NUCLEOTIDE SEQUENCE [LARGE SCALE GENOMIC DNA]</scope>
    <source>
        <strain evidence="8 9">KCTC 42180</strain>
    </source>
</reference>
<keyword evidence="4" id="KW-0408">Iron</keyword>
<dbReference type="PANTHER" id="PTHR43255">
    <property type="entry name" value="IRON-SULFUR-BINDING OXIDOREDUCTASE FADF-RELATED-RELATED"/>
    <property type="match status" value="1"/>
</dbReference>
<keyword evidence="6" id="KW-0472">Membrane</keyword>
<sequence>MIQQLAFAVLTIGAGALAWRSFSRVRRNIFLGQDEDISGDNSQRWRNVLLVAFGQQKMFKRMVPALLHLTIYLAFVITQVELIEILIDGFSGQHRFFADKLGGFYTFVISFIEVLSLLTFFATFIFLARRNLLRIPRFTKPEMNGWPKLDGNLILVFEIILLIGIFTMNGTDVVLQQLDPEHFKDTGALAVSSWLGPALFGGLSEGTLLVLERSGWWLHFGMVLLFLNYLPYSKHLHIILAFPNTFYARLKPRGEMDNMDEITKEVRSMMDPEAAFAEEEVSEEMPEFGANDVFSLSWKNIMDAYSCTECGRCTSVCPANITGKKLSPRKVLMDIRDRAEEVGRNLDSGDAQFAKDEGQPLSKGNYDDGKSLFDYISSEELHACTTCNACVEACPVLINPLEPILKMRRYEILTLSQGPQDWLPMFNSLENSGSAWSIPDARDKWAQDALRQQ</sequence>
<dbReference type="GO" id="GO:0046872">
    <property type="term" value="F:metal ion binding"/>
    <property type="evidence" value="ECO:0007669"/>
    <property type="project" value="UniProtKB-KW"/>
</dbReference>
<dbReference type="SUPFAM" id="SSF103501">
    <property type="entry name" value="Respiratory nitrate reductase 1 gamma chain"/>
    <property type="match status" value="1"/>
</dbReference>
<dbReference type="Pfam" id="PF13187">
    <property type="entry name" value="Fer4_9"/>
    <property type="match status" value="1"/>
</dbReference>
<feature type="transmembrane region" description="Helical" evidence="6">
    <location>
        <begin position="149"/>
        <end position="168"/>
    </location>
</feature>
<dbReference type="InterPro" id="IPR009051">
    <property type="entry name" value="Helical_ferredxn"/>
</dbReference>
<keyword evidence="6" id="KW-0812">Transmembrane</keyword>
<protein>
    <submittedName>
        <fullName evidence="8">(Fe-S)-binding protein</fullName>
    </submittedName>
</protein>
<dbReference type="InterPro" id="IPR017900">
    <property type="entry name" value="4Fe4S_Fe_S_CS"/>
</dbReference>
<dbReference type="InterPro" id="IPR017896">
    <property type="entry name" value="4Fe4S_Fe-S-bd"/>
</dbReference>
<feature type="transmembrane region" description="Helical" evidence="6">
    <location>
        <begin position="6"/>
        <end position="22"/>
    </location>
</feature>
<keyword evidence="9" id="KW-1185">Reference proteome</keyword>
<dbReference type="OrthoDB" id="9769677at2"/>
<feature type="transmembrane region" description="Helical" evidence="6">
    <location>
        <begin position="216"/>
        <end position="232"/>
    </location>
</feature>
<feature type="domain" description="4Fe-4S ferredoxin-type" evidence="7">
    <location>
        <begin position="298"/>
        <end position="329"/>
    </location>
</feature>
<dbReference type="AlphaFoldDB" id="A0A5C6RGZ5"/>
<dbReference type="GO" id="GO:0016491">
    <property type="term" value="F:oxidoreductase activity"/>
    <property type="evidence" value="ECO:0007669"/>
    <property type="project" value="UniProtKB-KW"/>
</dbReference>
<evidence type="ECO:0000256" key="3">
    <source>
        <dbReference type="ARBA" id="ARBA00023002"/>
    </source>
</evidence>
<keyword evidence="5" id="KW-0411">Iron-sulfur</keyword>
<keyword evidence="6" id="KW-1133">Transmembrane helix</keyword>
<organism evidence="8 9">
    <name type="scientific">Phaeodactylibacter luteus</name>
    <dbReference type="NCBI Taxonomy" id="1564516"/>
    <lineage>
        <taxon>Bacteria</taxon>
        <taxon>Pseudomonadati</taxon>
        <taxon>Bacteroidota</taxon>
        <taxon>Saprospiria</taxon>
        <taxon>Saprospirales</taxon>
        <taxon>Haliscomenobacteraceae</taxon>
        <taxon>Phaeodactylibacter</taxon>
    </lineage>
</organism>
<keyword evidence="2" id="KW-0479">Metal-binding</keyword>
<proteinExistence type="predicted"/>
<keyword evidence="1" id="KW-0004">4Fe-4S</keyword>
<comment type="caution">
    <text evidence="8">The sequence shown here is derived from an EMBL/GenBank/DDBJ whole genome shotgun (WGS) entry which is preliminary data.</text>
</comment>
<dbReference type="GO" id="GO:0051539">
    <property type="term" value="F:4 iron, 4 sulfur cluster binding"/>
    <property type="evidence" value="ECO:0007669"/>
    <property type="project" value="UniProtKB-KW"/>
</dbReference>
<dbReference type="PROSITE" id="PS00198">
    <property type="entry name" value="4FE4S_FER_1"/>
    <property type="match status" value="2"/>
</dbReference>
<dbReference type="Gene3D" id="1.10.1060.10">
    <property type="entry name" value="Alpha-helical ferredoxin"/>
    <property type="match status" value="1"/>
</dbReference>
<feature type="transmembrane region" description="Helical" evidence="6">
    <location>
        <begin position="107"/>
        <end position="128"/>
    </location>
</feature>
<dbReference type="Gene3D" id="1.20.950.20">
    <property type="entry name" value="Transmembrane di-heme cytochromes, Chain C"/>
    <property type="match status" value="1"/>
</dbReference>